<feature type="non-terminal residue" evidence="2">
    <location>
        <position position="1"/>
    </location>
</feature>
<reference evidence="2" key="1">
    <citation type="submission" date="2022-11" db="EMBL/GenBank/DDBJ databases">
        <title>Chromosome-level genome of Pogonophryne albipinna.</title>
        <authorList>
            <person name="Jo E."/>
        </authorList>
    </citation>
    <scope>NUCLEOTIDE SEQUENCE</scope>
    <source>
        <strain evidence="2">SGF0006</strain>
        <tissue evidence="2">Muscle</tissue>
    </source>
</reference>
<protein>
    <submittedName>
        <fullName evidence="2">Uncharacterized protein</fullName>
    </submittedName>
</protein>
<organism evidence="2 3">
    <name type="scientific">Pogonophryne albipinna</name>
    <dbReference type="NCBI Taxonomy" id="1090488"/>
    <lineage>
        <taxon>Eukaryota</taxon>
        <taxon>Metazoa</taxon>
        <taxon>Chordata</taxon>
        <taxon>Craniata</taxon>
        <taxon>Vertebrata</taxon>
        <taxon>Euteleostomi</taxon>
        <taxon>Actinopterygii</taxon>
        <taxon>Neopterygii</taxon>
        <taxon>Teleostei</taxon>
        <taxon>Neoteleostei</taxon>
        <taxon>Acanthomorphata</taxon>
        <taxon>Eupercaria</taxon>
        <taxon>Perciformes</taxon>
        <taxon>Notothenioidei</taxon>
        <taxon>Pogonophryne</taxon>
    </lineage>
</organism>
<proteinExistence type="predicted"/>
<feature type="compositionally biased region" description="Basic and acidic residues" evidence="1">
    <location>
        <begin position="1"/>
        <end position="20"/>
    </location>
</feature>
<dbReference type="Proteomes" id="UP001219934">
    <property type="component" value="Unassembled WGS sequence"/>
</dbReference>
<feature type="compositionally biased region" description="Basic and acidic residues" evidence="1">
    <location>
        <begin position="48"/>
        <end position="63"/>
    </location>
</feature>
<feature type="region of interest" description="Disordered" evidence="1">
    <location>
        <begin position="1"/>
        <end position="72"/>
    </location>
</feature>
<feature type="non-terminal residue" evidence="2">
    <location>
        <position position="72"/>
    </location>
</feature>
<gene>
    <name evidence="2" type="ORF">JOQ06_013103</name>
</gene>
<evidence type="ECO:0000256" key="1">
    <source>
        <dbReference type="SAM" id="MobiDB-lite"/>
    </source>
</evidence>
<evidence type="ECO:0000313" key="2">
    <source>
        <dbReference type="EMBL" id="KAJ4944560.1"/>
    </source>
</evidence>
<comment type="caution">
    <text evidence="2">The sequence shown here is derived from an EMBL/GenBank/DDBJ whole genome shotgun (WGS) entry which is preliminary data.</text>
</comment>
<sequence>ASDQKPKGQRGRADRTREGNKFGTKNQLQTQTPPQQQCQLSSASARYPPREVPPRFRQQEHKQLLKRGQPLP</sequence>
<keyword evidence="3" id="KW-1185">Reference proteome</keyword>
<feature type="compositionally biased region" description="Low complexity" evidence="1">
    <location>
        <begin position="27"/>
        <end position="40"/>
    </location>
</feature>
<dbReference type="EMBL" id="JAPTMU010000004">
    <property type="protein sequence ID" value="KAJ4944560.1"/>
    <property type="molecule type" value="Genomic_DNA"/>
</dbReference>
<name>A0AAD6BIF8_9TELE</name>
<accession>A0AAD6BIF8</accession>
<evidence type="ECO:0000313" key="3">
    <source>
        <dbReference type="Proteomes" id="UP001219934"/>
    </source>
</evidence>
<dbReference type="AlphaFoldDB" id="A0AAD6BIF8"/>